<evidence type="ECO:0000256" key="4">
    <source>
        <dbReference type="ARBA" id="ARBA00022723"/>
    </source>
</evidence>
<dbReference type="PANTHER" id="PTHR46594:SF4">
    <property type="entry name" value="P-TYPE CATION-TRANSPORTING ATPASE"/>
    <property type="match status" value="1"/>
</dbReference>
<dbReference type="InterPro" id="IPR006121">
    <property type="entry name" value="HMA_dom"/>
</dbReference>
<accession>A0A1G8LM93</accession>
<evidence type="ECO:0000259" key="7">
    <source>
        <dbReference type="PROSITE" id="PS50846"/>
    </source>
</evidence>
<gene>
    <name evidence="8" type="ORF">SAMN04488123_103169</name>
</gene>
<dbReference type="PROSITE" id="PS01047">
    <property type="entry name" value="HMA_1"/>
    <property type="match status" value="1"/>
</dbReference>
<organism evidence="8 9">
    <name type="scientific">Natribacillus halophilus</name>
    <dbReference type="NCBI Taxonomy" id="549003"/>
    <lineage>
        <taxon>Bacteria</taxon>
        <taxon>Bacillati</taxon>
        <taxon>Bacillota</taxon>
        <taxon>Bacilli</taxon>
        <taxon>Bacillales</taxon>
        <taxon>Bacillaceae</taxon>
        <taxon>Natribacillus</taxon>
    </lineage>
</organism>
<dbReference type="Pfam" id="PF00403">
    <property type="entry name" value="HMA"/>
    <property type="match status" value="1"/>
</dbReference>
<evidence type="ECO:0000256" key="2">
    <source>
        <dbReference type="ARBA" id="ARBA00015313"/>
    </source>
</evidence>
<dbReference type="RefSeq" id="WP_090396697.1">
    <property type="nucleotide sequence ID" value="NZ_FNEN01000003.1"/>
</dbReference>
<sequence>MTNKTLNVQGMSCGHCVSSIEGNVGELYGVETVKVNLEGGKVDVTFDPDKVELKNITEVIEEQGYDVA</sequence>
<evidence type="ECO:0000313" key="8">
    <source>
        <dbReference type="EMBL" id="SDI56786.1"/>
    </source>
</evidence>
<dbReference type="EMBL" id="FNEN01000003">
    <property type="protein sequence ID" value="SDI56786.1"/>
    <property type="molecule type" value="Genomic_DNA"/>
</dbReference>
<dbReference type="NCBIfam" id="TIGR00003">
    <property type="entry name" value="copper ion binding protein"/>
    <property type="match status" value="1"/>
</dbReference>
<dbReference type="GO" id="GO:0005737">
    <property type="term" value="C:cytoplasm"/>
    <property type="evidence" value="ECO:0007669"/>
    <property type="project" value="UniProtKB-SubCell"/>
</dbReference>
<name>A0A1G8LM93_9BACI</name>
<dbReference type="InterPro" id="IPR006122">
    <property type="entry name" value="HMA_Cu_ion-bd"/>
</dbReference>
<keyword evidence="6" id="KW-0143">Chaperone</keyword>
<evidence type="ECO:0000256" key="1">
    <source>
        <dbReference type="ARBA" id="ARBA00004496"/>
    </source>
</evidence>
<dbReference type="OrthoDB" id="9813965at2"/>
<dbReference type="CDD" id="cd00371">
    <property type="entry name" value="HMA"/>
    <property type="match status" value="1"/>
</dbReference>
<dbReference type="Gene3D" id="3.30.70.100">
    <property type="match status" value="1"/>
</dbReference>
<dbReference type="InterPro" id="IPR036163">
    <property type="entry name" value="HMA_dom_sf"/>
</dbReference>
<dbReference type="Proteomes" id="UP000198853">
    <property type="component" value="Unassembled WGS sequence"/>
</dbReference>
<keyword evidence="9" id="KW-1185">Reference proteome</keyword>
<dbReference type="PANTHER" id="PTHR46594">
    <property type="entry name" value="P-TYPE CATION-TRANSPORTING ATPASE"/>
    <property type="match status" value="1"/>
</dbReference>
<dbReference type="InterPro" id="IPR017969">
    <property type="entry name" value="Heavy-metal-associated_CS"/>
</dbReference>
<protein>
    <recommendedName>
        <fullName evidence="2">Copper chaperone CopZ</fullName>
    </recommendedName>
</protein>
<reference evidence="8 9" key="1">
    <citation type="submission" date="2016-10" db="EMBL/GenBank/DDBJ databases">
        <authorList>
            <person name="de Groot N.N."/>
        </authorList>
    </citation>
    <scope>NUCLEOTIDE SEQUENCE [LARGE SCALE GENOMIC DNA]</scope>
    <source>
        <strain evidence="8 9">DSM 21771</strain>
    </source>
</reference>
<dbReference type="InterPro" id="IPR049740">
    <property type="entry name" value="CopZ"/>
</dbReference>
<keyword evidence="4" id="KW-0479">Metal-binding</keyword>
<evidence type="ECO:0000313" key="9">
    <source>
        <dbReference type="Proteomes" id="UP000198853"/>
    </source>
</evidence>
<dbReference type="NCBIfam" id="NF033795">
    <property type="entry name" value="chaper_CopZ_Bs"/>
    <property type="match status" value="1"/>
</dbReference>
<keyword evidence="5" id="KW-0186">Copper</keyword>
<evidence type="ECO:0000256" key="5">
    <source>
        <dbReference type="ARBA" id="ARBA00023008"/>
    </source>
</evidence>
<feature type="domain" description="HMA" evidence="7">
    <location>
        <begin position="2"/>
        <end position="68"/>
    </location>
</feature>
<dbReference type="PROSITE" id="PS50846">
    <property type="entry name" value="HMA_2"/>
    <property type="match status" value="1"/>
</dbReference>
<dbReference type="AlphaFoldDB" id="A0A1G8LM93"/>
<dbReference type="SUPFAM" id="SSF55008">
    <property type="entry name" value="HMA, heavy metal-associated domain"/>
    <property type="match status" value="1"/>
</dbReference>
<comment type="subcellular location">
    <subcellularLocation>
        <location evidence="1">Cytoplasm</location>
    </subcellularLocation>
</comment>
<evidence type="ECO:0000256" key="6">
    <source>
        <dbReference type="ARBA" id="ARBA00023186"/>
    </source>
</evidence>
<evidence type="ECO:0000256" key="3">
    <source>
        <dbReference type="ARBA" id="ARBA00022490"/>
    </source>
</evidence>
<dbReference type="GO" id="GO:0005507">
    <property type="term" value="F:copper ion binding"/>
    <property type="evidence" value="ECO:0007669"/>
    <property type="project" value="InterPro"/>
</dbReference>
<keyword evidence="3" id="KW-0963">Cytoplasm</keyword>
<proteinExistence type="predicted"/>
<dbReference type="PRINTS" id="PR00942">
    <property type="entry name" value="CUATPASEI"/>
</dbReference>
<dbReference type="FunFam" id="3.30.70.100:FF:000001">
    <property type="entry name" value="ATPase copper transporting beta"/>
    <property type="match status" value="1"/>
</dbReference>